<comment type="similarity">
    <text evidence="3">Belongs to the methyltransferase superfamily. Arsenite methyltransferase family.</text>
</comment>
<comment type="catalytic activity">
    <reaction evidence="7">
        <text>arsenic triglutathione + 2 [thioredoxin]-dithiol + 2 S-adenosyl-L-methionine + H2O = dimethylarsinous acid + 2 [thioredoxin]-disulfide + 3 glutathione + 2 S-adenosyl-L-homocysteine + 2 H(+)</text>
        <dbReference type="Rhea" id="RHEA:69464"/>
        <dbReference type="Rhea" id="RHEA-COMP:10698"/>
        <dbReference type="Rhea" id="RHEA-COMP:10700"/>
        <dbReference type="ChEBI" id="CHEBI:15377"/>
        <dbReference type="ChEBI" id="CHEBI:15378"/>
        <dbReference type="ChEBI" id="CHEBI:23808"/>
        <dbReference type="ChEBI" id="CHEBI:29950"/>
        <dbReference type="ChEBI" id="CHEBI:50058"/>
        <dbReference type="ChEBI" id="CHEBI:57856"/>
        <dbReference type="ChEBI" id="CHEBI:57925"/>
        <dbReference type="ChEBI" id="CHEBI:59789"/>
        <dbReference type="ChEBI" id="CHEBI:183640"/>
        <dbReference type="EC" id="2.1.1.137"/>
    </reaction>
</comment>
<comment type="catalytic activity">
    <reaction evidence="6">
        <text>arsenic triglutathione + [thioredoxin]-dithiol + S-adenosyl-L-methionine + 2 H2O = methylarsonous acid + [thioredoxin]-disulfide + 3 glutathione + S-adenosyl-L-homocysteine + H(+)</text>
        <dbReference type="Rhea" id="RHEA:69460"/>
        <dbReference type="Rhea" id="RHEA-COMP:10698"/>
        <dbReference type="Rhea" id="RHEA-COMP:10700"/>
        <dbReference type="ChEBI" id="CHEBI:15377"/>
        <dbReference type="ChEBI" id="CHEBI:15378"/>
        <dbReference type="ChEBI" id="CHEBI:17826"/>
        <dbReference type="ChEBI" id="CHEBI:29950"/>
        <dbReference type="ChEBI" id="CHEBI:50058"/>
        <dbReference type="ChEBI" id="CHEBI:57856"/>
        <dbReference type="ChEBI" id="CHEBI:57925"/>
        <dbReference type="ChEBI" id="CHEBI:59789"/>
        <dbReference type="ChEBI" id="CHEBI:183640"/>
        <dbReference type="EC" id="2.1.1.137"/>
    </reaction>
</comment>
<feature type="domain" description="Methyltransferase" evidence="9">
    <location>
        <begin position="36"/>
        <end position="148"/>
    </location>
</feature>
<evidence type="ECO:0000256" key="1">
    <source>
        <dbReference type="ARBA" id="ARBA00022679"/>
    </source>
</evidence>
<keyword evidence="10" id="KW-0489">Methyltransferase</keyword>
<evidence type="ECO:0000259" key="9">
    <source>
        <dbReference type="Pfam" id="PF13847"/>
    </source>
</evidence>
<evidence type="ECO:0000256" key="2">
    <source>
        <dbReference type="ARBA" id="ARBA00022691"/>
    </source>
</evidence>
<keyword evidence="1" id="KW-0808">Transferase</keyword>
<organism evidence="10 11">
    <name type="scientific">Candidatus Methanocrinis natronophilus</name>
    <dbReference type="NCBI Taxonomy" id="3033396"/>
    <lineage>
        <taxon>Archaea</taxon>
        <taxon>Methanobacteriati</taxon>
        <taxon>Methanobacteriota</taxon>
        <taxon>Stenosarchaea group</taxon>
        <taxon>Methanomicrobia</taxon>
        <taxon>Methanotrichales</taxon>
        <taxon>Methanotrichaceae</taxon>
        <taxon>Methanocrinis</taxon>
    </lineage>
</organism>
<evidence type="ECO:0000313" key="11">
    <source>
        <dbReference type="Proteomes" id="UP001220010"/>
    </source>
</evidence>
<dbReference type="InterPro" id="IPR025714">
    <property type="entry name" value="Methyltranfer_dom"/>
</dbReference>
<dbReference type="InterPro" id="IPR026669">
    <property type="entry name" value="Arsenite_MeTrfase-like"/>
</dbReference>
<accession>A0ABT5X8H1</accession>
<dbReference type="EMBL" id="JARFPK010000024">
    <property type="protein sequence ID" value="MDF0591000.1"/>
    <property type="molecule type" value="Genomic_DNA"/>
</dbReference>
<dbReference type="Pfam" id="PF13847">
    <property type="entry name" value="Methyltransf_31"/>
    <property type="match status" value="1"/>
</dbReference>
<dbReference type="GO" id="GO:0008168">
    <property type="term" value="F:methyltransferase activity"/>
    <property type="evidence" value="ECO:0007669"/>
    <property type="project" value="UniProtKB-KW"/>
</dbReference>
<evidence type="ECO:0000313" key="10">
    <source>
        <dbReference type="EMBL" id="MDF0591000.1"/>
    </source>
</evidence>
<dbReference type="InterPro" id="IPR029063">
    <property type="entry name" value="SAM-dependent_MTases_sf"/>
</dbReference>
<dbReference type="PANTHER" id="PTHR43675:SF8">
    <property type="entry name" value="ARSENITE METHYLTRANSFERASE"/>
    <property type="match status" value="1"/>
</dbReference>
<keyword evidence="2" id="KW-0949">S-adenosyl-L-methionine</keyword>
<evidence type="ECO:0000256" key="4">
    <source>
        <dbReference type="ARBA" id="ARBA00034521"/>
    </source>
</evidence>
<gene>
    <name evidence="10" type="ORF">P0O15_07445</name>
</gene>
<dbReference type="Proteomes" id="UP001220010">
    <property type="component" value="Unassembled WGS sequence"/>
</dbReference>
<reference evidence="10 11" key="1">
    <citation type="submission" date="2023-03" db="EMBL/GenBank/DDBJ databases">
        <title>WGS of Methanotrichaceae archaeon Mx.</title>
        <authorList>
            <person name="Sorokin D.Y."/>
            <person name="Merkel A.Y."/>
        </authorList>
    </citation>
    <scope>NUCLEOTIDE SEQUENCE [LARGE SCALE GENOMIC DNA]</scope>
    <source>
        <strain evidence="10 11">Mx</strain>
    </source>
</reference>
<sequence>MAALSRICPWWLAPTLDNPIRRLVHNPEKILRRYIREGDTVLDLGCGSGTFTIAIAKMVGEEGRVIAVDLQEKMLEILRKKAAKEELSSRITTHRSEADQIGISDRVDFALAFYMVHEVADQGRFFREVASLLKEDASLLISEPKFHVSKSAFRRMKEAAEGAALTPTDEPKIRFSRSLVLRRNGVSLPRSASFGLI</sequence>
<protein>
    <recommendedName>
        <fullName evidence="5">Arsenite methyltransferase</fullName>
        <ecNumber evidence="4">2.1.1.137</ecNumber>
    </recommendedName>
</protein>
<dbReference type="PANTHER" id="PTHR43675">
    <property type="entry name" value="ARSENITE METHYLTRANSFERASE"/>
    <property type="match status" value="1"/>
</dbReference>
<comment type="caution">
    <text evidence="10">The sequence shown here is derived from an EMBL/GenBank/DDBJ whole genome shotgun (WGS) entry which is preliminary data.</text>
</comment>
<comment type="catalytic activity">
    <reaction evidence="8">
        <text>arsenic triglutathione + 3 [thioredoxin]-dithiol + 3 S-adenosyl-L-methionine = trimethylarsine + 3 [thioredoxin]-disulfide + 3 glutathione + 3 S-adenosyl-L-homocysteine + 3 H(+)</text>
        <dbReference type="Rhea" id="RHEA:69432"/>
        <dbReference type="Rhea" id="RHEA-COMP:10698"/>
        <dbReference type="Rhea" id="RHEA-COMP:10700"/>
        <dbReference type="ChEBI" id="CHEBI:15378"/>
        <dbReference type="ChEBI" id="CHEBI:27130"/>
        <dbReference type="ChEBI" id="CHEBI:29950"/>
        <dbReference type="ChEBI" id="CHEBI:50058"/>
        <dbReference type="ChEBI" id="CHEBI:57856"/>
        <dbReference type="ChEBI" id="CHEBI:57925"/>
        <dbReference type="ChEBI" id="CHEBI:59789"/>
        <dbReference type="ChEBI" id="CHEBI:183640"/>
        <dbReference type="EC" id="2.1.1.137"/>
    </reaction>
</comment>
<dbReference type="EC" id="2.1.1.137" evidence="4"/>
<dbReference type="SUPFAM" id="SSF53335">
    <property type="entry name" value="S-adenosyl-L-methionine-dependent methyltransferases"/>
    <property type="match status" value="1"/>
</dbReference>
<proteinExistence type="inferred from homology"/>
<evidence type="ECO:0000256" key="3">
    <source>
        <dbReference type="ARBA" id="ARBA00034487"/>
    </source>
</evidence>
<dbReference type="Gene3D" id="3.40.50.150">
    <property type="entry name" value="Vaccinia Virus protein VP39"/>
    <property type="match status" value="1"/>
</dbReference>
<evidence type="ECO:0000256" key="7">
    <source>
        <dbReference type="ARBA" id="ARBA00047943"/>
    </source>
</evidence>
<evidence type="ECO:0000256" key="8">
    <source>
        <dbReference type="ARBA" id="ARBA00048428"/>
    </source>
</evidence>
<dbReference type="CDD" id="cd02440">
    <property type="entry name" value="AdoMet_MTases"/>
    <property type="match status" value="1"/>
</dbReference>
<dbReference type="GO" id="GO:0032259">
    <property type="term" value="P:methylation"/>
    <property type="evidence" value="ECO:0007669"/>
    <property type="project" value="UniProtKB-KW"/>
</dbReference>
<evidence type="ECO:0000256" key="6">
    <source>
        <dbReference type="ARBA" id="ARBA00047941"/>
    </source>
</evidence>
<dbReference type="RefSeq" id="WP_316966744.1">
    <property type="nucleotide sequence ID" value="NZ_JARFPK010000024.1"/>
</dbReference>
<name>A0ABT5X8H1_9EURY</name>
<evidence type="ECO:0000256" key="5">
    <source>
        <dbReference type="ARBA" id="ARBA00034545"/>
    </source>
</evidence>
<keyword evidence="11" id="KW-1185">Reference proteome</keyword>